<comment type="caution">
    <text evidence="1">The sequence shown here is derived from an EMBL/GenBank/DDBJ whole genome shotgun (WGS) entry which is preliminary data.</text>
</comment>
<sequence>MSKRDLYDDSVFDVNSIEDILNEKSMTILANQEDSILFEFGNDFFKYDLQEKTMLQYPDFISLKNNVNYNDCSLTDYGFAMADSINNSEDLELLKYFDLKDRENYIKEELHGGIFTIPAKISDRINKNKNNFKDLPGKTKELDSITSMSNAFVDTLALLFCYYKSIKLKMTKEKLVEGVLQKYNQKNLYSIIQNKDLLYEVPELKNVVQKCNDFLVKVEVDKGFSTLQEKLDAVKDLADHAFSLGDPEILETCKKVAETEIFKNNISNVKEKLEVISDQLANDLPQLNQKLTDNISENLKSMNDIHKEGFTKLFSETLNLNPQNREDKLEFLIANNFLARALVKDTSDEYDFSIVDYISSAFPDHINGDFDKSFMKYISDSKELDTVRYGNVKYLVEQICENVLGVKEEKEIKFTITNS</sequence>
<protein>
    <submittedName>
        <fullName evidence="1">Uncharacterized protein</fullName>
    </submittedName>
</protein>
<proteinExistence type="predicted"/>
<dbReference type="OrthoDB" id="10019949at2"/>
<organism evidence="1 2">
    <name type="scientific">Chryseobacterium oncorhynchi</name>
    <dbReference type="NCBI Taxonomy" id="741074"/>
    <lineage>
        <taxon>Bacteria</taxon>
        <taxon>Pseudomonadati</taxon>
        <taxon>Bacteroidota</taxon>
        <taxon>Flavobacteriia</taxon>
        <taxon>Flavobacteriales</taxon>
        <taxon>Weeksellaceae</taxon>
        <taxon>Chryseobacterium group</taxon>
        <taxon>Chryseobacterium</taxon>
    </lineage>
</organism>
<accession>A0A316WLB7</accession>
<dbReference type="Proteomes" id="UP000236182">
    <property type="component" value="Unassembled WGS sequence"/>
</dbReference>
<keyword evidence="2" id="KW-1185">Reference proteome</keyword>
<evidence type="ECO:0000313" key="2">
    <source>
        <dbReference type="Proteomes" id="UP000236182"/>
    </source>
</evidence>
<dbReference type="AlphaFoldDB" id="A0A316WLB7"/>
<dbReference type="RefSeq" id="WP_109623813.1">
    <property type="nucleotide sequence ID" value="NZ_PPEI02000009.1"/>
</dbReference>
<dbReference type="EMBL" id="PPEI02000009">
    <property type="protein sequence ID" value="PWN59968.1"/>
    <property type="molecule type" value="Genomic_DNA"/>
</dbReference>
<reference evidence="1" key="1">
    <citation type="submission" date="2018-04" db="EMBL/GenBank/DDBJ databases">
        <title>Draft Genome Sequences of Chryseobacterium lactis NCTC11390T isolated from milk, Chryseobacterium oncorhynchi 701B-08T from rainbow trout, and Chryseobacterium viscerum 687B-08T from diseased fish.</title>
        <authorList>
            <person name="Jeong J.-J."/>
            <person name="Lee Y.J."/>
            <person name="Pathiraja D."/>
            <person name="Park B."/>
            <person name="Choi I.-G."/>
            <person name="Kim K.D."/>
        </authorList>
    </citation>
    <scope>NUCLEOTIDE SEQUENCE [LARGE SCALE GENOMIC DNA]</scope>
    <source>
        <strain evidence="1">701B-08</strain>
    </source>
</reference>
<name>A0A316WLB7_9FLAO</name>
<gene>
    <name evidence="1" type="ORF">C1638_020590</name>
</gene>
<evidence type="ECO:0000313" key="1">
    <source>
        <dbReference type="EMBL" id="PWN59968.1"/>
    </source>
</evidence>